<feature type="region of interest" description="Disordered" evidence="1">
    <location>
        <begin position="64"/>
        <end position="96"/>
    </location>
</feature>
<dbReference type="AlphaFoldDB" id="A0ABD0LEG2"/>
<feature type="transmembrane region" description="Helical" evidence="2">
    <location>
        <begin position="24"/>
        <end position="44"/>
    </location>
</feature>
<evidence type="ECO:0000256" key="1">
    <source>
        <dbReference type="SAM" id="MobiDB-lite"/>
    </source>
</evidence>
<dbReference type="EMBL" id="JACVVK020000055">
    <property type="protein sequence ID" value="KAK7497861.1"/>
    <property type="molecule type" value="Genomic_DNA"/>
</dbReference>
<keyword evidence="2" id="KW-0812">Transmembrane</keyword>
<reference evidence="3 4" key="1">
    <citation type="journal article" date="2023" name="Sci. Data">
        <title>Genome assembly of the Korean intertidal mud-creeper Batillaria attramentaria.</title>
        <authorList>
            <person name="Patra A.K."/>
            <person name="Ho P.T."/>
            <person name="Jun S."/>
            <person name="Lee S.J."/>
            <person name="Kim Y."/>
            <person name="Won Y.J."/>
        </authorList>
    </citation>
    <scope>NUCLEOTIDE SEQUENCE [LARGE SCALE GENOMIC DNA]</scope>
    <source>
        <strain evidence="3">Wonlab-2016</strain>
    </source>
</reference>
<dbReference type="Proteomes" id="UP001519460">
    <property type="component" value="Unassembled WGS sequence"/>
</dbReference>
<proteinExistence type="predicted"/>
<gene>
    <name evidence="3" type="ORF">BaRGS_00010995</name>
</gene>
<name>A0ABD0LEG2_9CAEN</name>
<keyword evidence="2" id="KW-1133">Transmembrane helix</keyword>
<evidence type="ECO:0000256" key="2">
    <source>
        <dbReference type="SAM" id="Phobius"/>
    </source>
</evidence>
<accession>A0ABD0LEG2</accession>
<comment type="caution">
    <text evidence="3">The sequence shown here is derived from an EMBL/GenBank/DDBJ whole genome shotgun (WGS) entry which is preliminary data.</text>
</comment>
<sequence>MWMDRKMTYQTCWISQAGKTGQQVYVRFSLTAVILWTIIVNVSAASGQKIDVTTVEPLDMTNTPGSVIMGQTYSPSGRPEPSAGRQEQTTSSSTSEVILDSGRIERNVTCTPQLTETCPVSGGLLEVHCWLKGSRGQITWTEPSDSCWRHVHWHIASPSDQMGIVLDLNSLHSGLWEAFDIFTVDQTTRQRVIIPRSYKESPFIPRLIHNSHVVVLISTRPNAFSRPFSFSLSYYAHPIDRMPILVPVPAATTHIP</sequence>
<keyword evidence="4" id="KW-1185">Reference proteome</keyword>
<evidence type="ECO:0000313" key="4">
    <source>
        <dbReference type="Proteomes" id="UP001519460"/>
    </source>
</evidence>
<keyword evidence="2" id="KW-0472">Membrane</keyword>
<feature type="compositionally biased region" description="Polar residues" evidence="1">
    <location>
        <begin position="64"/>
        <end position="75"/>
    </location>
</feature>
<protein>
    <submittedName>
        <fullName evidence="3">Uncharacterized protein</fullName>
    </submittedName>
</protein>
<evidence type="ECO:0000313" key="3">
    <source>
        <dbReference type="EMBL" id="KAK7497861.1"/>
    </source>
</evidence>
<organism evidence="3 4">
    <name type="scientific">Batillaria attramentaria</name>
    <dbReference type="NCBI Taxonomy" id="370345"/>
    <lineage>
        <taxon>Eukaryota</taxon>
        <taxon>Metazoa</taxon>
        <taxon>Spiralia</taxon>
        <taxon>Lophotrochozoa</taxon>
        <taxon>Mollusca</taxon>
        <taxon>Gastropoda</taxon>
        <taxon>Caenogastropoda</taxon>
        <taxon>Sorbeoconcha</taxon>
        <taxon>Cerithioidea</taxon>
        <taxon>Batillariidae</taxon>
        <taxon>Batillaria</taxon>
    </lineage>
</organism>